<dbReference type="GO" id="GO:0005886">
    <property type="term" value="C:plasma membrane"/>
    <property type="evidence" value="ECO:0007669"/>
    <property type="project" value="UniProtKB-SubCell"/>
</dbReference>
<feature type="transmembrane region" description="Helical" evidence="9">
    <location>
        <begin position="58"/>
        <end position="75"/>
    </location>
</feature>
<comment type="similarity">
    <text evidence="8">Belongs to the TRAP transporter small permease family.</text>
</comment>
<evidence type="ECO:0000313" key="12">
    <source>
        <dbReference type="Proteomes" id="UP000199568"/>
    </source>
</evidence>
<evidence type="ECO:0000256" key="6">
    <source>
        <dbReference type="ARBA" id="ARBA00022989"/>
    </source>
</evidence>
<keyword evidence="7 9" id="KW-0472">Membrane</keyword>
<evidence type="ECO:0000256" key="9">
    <source>
        <dbReference type="SAM" id="Phobius"/>
    </source>
</evidence>
<keyword evidence="6 9" id="KW-1133">Transmembrane helix</keyword>
<evidence type="ECO:0000256" key="2">
    <source>
        <dbReference type="ARBA" id="ARBA00022448"/>
    </source>
</evidence>
<evidence type="ECO:0000313" key="11">
    <source>
        <dbReference type="EMBL" id="SET38122.1"/>
    </source>
</evidence>
<dbReference type="OrthoDB" id="49066at2"/>
<protein>
    <submittedName>
        <fullName evidence="11">TRAP-type C4-dicarboxylate transport system, small permease component</fullName>
    </submittedName>
</protein>
<dbReference type="InterPro" id="IPR055348">
    <property type="entry name" value="DctQ"/>
</dbReference>
<sequence length="177" mass="19955">MSNIFNTIDKIKPAYDMTYKIVLFICKVLLIIVIFITTMAVTGRYVSFIPDPAWSEEVVLTCMAFTAVLSAALAIRRKAHIRMTAFDKYLPKKLIVALDLLADVAVLALGVVMIVVGWRYAVLLGSRGSYVSMPSVSRFWMYFPVPLAGIAMVIFELEAIYNHIRGIFLKEEVYNEC</sequence>
<dbReference type="InterPro" id="IPR007387">
    <property type="entry name" value="TRAP_DctQ"/>
</dbReference>
<dbReference type="AlphaFoldDB" id="A0A1I0DZG8"/>
<feature type="transmembrane region" description="Helical" evidence="9">
    <location>
        <begin position="21"/>
        <end position="46"/>
    </location>
</feature>
<dbReference type="Proteomes" id="UP000199568">
    <property type="component" value="Unassembled WGS sequence"/>
</dbReference>
<proteinExistence type="inferred from homology"/>
<evidence type="ECO:0000256" key="3">
    <source>
        <dbReference type="ARBA" id="ARBA00022475"/>
    </source>
</evidence>
<name>A0A1I0DZG8_9FIRM</name>
<dbReference type="RefSeq" id="WP_090443788.1">
    <property type="nucleotide sequence ID" value="NZ_FOHU01000009.1"/>
</dbReference>
<dbReference type="Pfam" id="PF04290">
    <property type="entry name" value="DctQ"/>
    <property type="match status" value="1"/>
</dbReference>
<keyword evidence="12" id="KW-1185">Reference proteome</keyword>
<reference evidence="11 12" key="1">
    <citation type="submission" date="2016-10" db="EMBL/GenBank/DDBJ databases">
        <authorList>
            <person name="de Groot N.N."/>
        </authorList>
    </citation>
    <scope>NUCLEOTIDE SEQUENCE [LARGE SCALE GENOMIC DNA]</scope>
    <source>
        <strain evidence="11 12">DSM 18979</strain>
    </source>
</reference>
<dbReference type="GO" id="GO:0022857">
    <property type="term" value="F:transmembrane transporter activity"/>
    <property type="evidence" value="ECO:0007669"/>
    <property type="project" value="TreeGrafter"/>
</dbReference>
<evidence type="ECO:0000256" key="5">
    <source>
        <dbReference type="ARBA" id="ARBA00022692"/>
    </source>
</evidence>
<gene>
    <name evidence="11" type="ORF">SAMN05660297_02233</name>
</gene>
<evidence type="ECO:0000256" key="1">
    <source>
        <dbReference type="ARBA" id="ARBA00004429"/>
    </source>
</evidence>
<organism evidence="11 12">
    <name type="scientific">Natronincola peptidivorans</name>
    <dbReference type="NCBI Taxonomy" id="426128"/>
    <lineage>
        <taxon>Bacteria</taxon>
        <taxon>Bacillati</taxon>
        <taxon>Bacillota</taxon>
        <taxon>Clostridia</taxon>
        <taxon>Peptostreptococcales</taxon>
        <taxon>Natronincolaceae</taxon>
        <taxon>Natronincola</taxon>
    </lineage>
</organism>
<dbReference type="EMBL" id="FOHU01000009">
    <property type="protein sequence ID" value="SET38122.1"/>
    <property type="molecule type" value="Genomic_DNA"/>
</dbReference>
<comment type="subcellular location">
    <subcellularLocation>
        <location evidence="1">Cell inner membrane</location>
        <topology evidence="1">Multi-pass membrane protein</topology>
    </subcellularLocation>
</comment>
<evidence type="ECO:0000256" key="4">
    <source>
        <dbReference type="ARBA" id="ARBA00022519"/>
    </source>
</evidence>
<dbReference type="STRING" id="426128.SAMN05660297_02233"/>
<dbReference type="GO" id="GO:0015740">
    <property type="term" value="P:C4-dicarboxylate transport"/>
    <property type="evidence" value="ECO:0007669"/>
    <property type="project" value="TreeGrafter"/>
</dbReference>
<feature type="transmembrane region" description="Helical" evidence="9">
    <location>
        <begin position="96"/>
        <end position="120"/>
    </location>
</feature>
<feature type="transmembrane region" description="Helical" evidence="9">
    <location>
        <begin position="140"/>
        <end position="161"/>
    </location>
</feature>
<keyword evidence="3" id="KW-1003">Cell membrane</keyword>
<feature type="domain" description="Tripartite ATP-independent periplasmic transporters DctQ component" evidence="10">
    <location>
        <begin position="34"/>
        <end position="165"/>
    </location>
</feature>
<evidence type="ECO:0000256" key="8">
    <source>
        <dbReference type="ARBA" id="ARBA00038436"/>
    </source>
</evidence>
<evidence type="ECO:0000259" key="10">
    <source>
        <dbReference type="Pfam" id="PF04290"/>
    </source>
</evidence>
<keyword evidence="2" id="KW-0813">Transport</keyword>
<keyword evidence="5 9" id="KW-0812">Transmembrane</keyword>
<dbReference type="PANTHER" id="PTHR35011:SF2">
    <property type="entry name" value="2,3-DIKETO-L-GULONATE TRAP TRANSPORTER SMALL PERMEASE PROTEIN YIAM"/>
    <property type="match status" value="1"/>
</dbReference>
<evidence type="ECO:0000256" key="7">
    <source>
        <dbReference type="ARBA" id="ARBA00023136"/>
    </source>
</evidence>
<keyword evidence="4" id="KW-0997">Cell inner membrane</keyword>
<dbReference type="PANTHER" id="PTHR35011">
    <property type="entry name" value="2,3-DIKETO-L-GULONATE TRAP TRANSPORTER SMALL PERMEASE PROTEIN YIAM"/>
    <property type="match status" value="1"/>
</dbReference>
<accession>A0A1I0DZG8</accession>